<dbReference type="AlphaFoldDB" id="A0A7S2YXB4"/>
<feature type="signal peptide" evidence="2">
    <location>
        <begin position="1"/>
        <end position="32"/>
    </location>
</feature>
<evidence type="ECO:0000259" key="3">
    <source>
        <dbReference type="SMART" id="SM00181"/>
    </source>
</evidence>
<feature type="domain" description="EGF-like" evidence="3">
    <location>
        <begin position="144"/>
        <end position="198"/>
    </location>
</feature>
<feature type="domain" description="EGF-like" evidence="3">
    <location>
        <begin position="361"/>
        <end position="404"/>
    </location>
</feature>
<name>A0A7S2YXB4_9CHLO</name>
<proteinExistence type="predicted"/>
<evidence type="ECO:0000256" key="2">
    <source>
        <dbReference type="SAM" id="SignalP"/>
    </source>
</evidence>
<dbReference type="EMBL" id="HBHU01001984">
    <property type="protein sequence ID" value="CAE0010745.1"/>
    <property type="molecule type" value="Transcribed_RNA"/>
</dbReference>
<feature type="compositionally biased region" description="Basic and acidic residues" evidence="1">
    <location>
        <begin position="548"/>
        <end position="574"/>
    </location>
</feature>
<gene>
    <name evidence="4" type="ORF">CLAU1311_LOCUS1281</name>
</gene>
<feature type="domain" description="EGF-like" evidence="3">
    <location>
        <begin position="252"/>
        <end position="305"/>
    </location>
</feature>
<feature type="domain" description="EGF-like" evidence="3">
    <location>
        <begin position="409"/>
        <end position="456"/>
    </location>
</feature>
<feature type="chain" id="PRO_5031495614" description="EGF-like domain-containing protein" evidence="2">
    <location>
        <begin position="33"/>
        <end position="598"/>
    </location>
</feature>
<feature type="region of interest" description="Disordered" evidence="1">
    <location>
        <begin position="503"/>
        <end position="598"/>
    </location>
</feature>
<protein>
    <recommendedName>
        <fullName evidence="3">EGF-like domain-containing protein</fullName>
    </recommendedName>
</protein>
<accession>A0A7S2YXB4</accession>
<reference evidence="4" key="1">
    <citation type="submission" date="2021-01" db="EMBL/GenBank/DDBJ databases">
        <authorList>
            <person name="Corre E."/>
            <person name="Pelletier E."/>
            <person name="Niang G."/>
            <person name="Scheremetjew M."/>
            <person name="Finn R."/>
            <person name="Kale V."/>
            <person name="Holt S."/>
            <person name="Cochrane G."/>
            <person name="Meng A."/>
            <person name="Brown T."/>
            <person name="Cohen L."/>
        </authorList>
    </citation>
    <scope>NUCLEOTIDE SEQUENCE</scope>
    <source>
        <strain evidence="4">RCC856</strain>
    </source>
</reference>
<feature type="domain" description="EGF-like" evidence="3">
    <location>
        <begin position="312"/>
        <end position="353"/>
    </location>
</feature>
<organism evidence="4">
    <name type="scientific">Chloropicon laureae</name>
    <dbReference type="NCBI Taxonomy" id="464258"/>
    <lineage>
        <taxon>Eukaryota</taxon>
        <taxon>Viridiplantae</taxon>
        <taxon>Chlorophyta</taxon>
        <taxon>Chloropicophyceae</taxon>
        <taxon>Chloropicales</taxon>
        <taxon>Chloropicaceae</taxon>
        <taxon>Chloropicon</taxon>
    </lineage>
</organism>
<feature type="compositionally biased region" description="Acidic residues" evidence="1">
    <location>
        <begin position="575"/>
        <end position="588"/>
    </location>
</feature>
<keyword evidence="2" id="KW-0732">Signal</keyword>
<evidence type="ECO:0000256" key="1">
    <source>
        <dbReference type="SAM" id="MobiDB-lite"/>
    </source>
</evidence>
<dbReference type="SMART" id="SM00181">
    <property type="entry name" value="EGF"/>
    <property type="match status" value="5"/>
</dbReference>
<evidence type="ECO:0000313" key="4">
    <source>
        <dbReference type="EMBL" id="CAE0010745.1"/>
    </source>
</evidence>
<sequence length="598" mass="64897">MRMRRPRLARAGSLAAAVFCLAALCSPTRVLSLFEVCDTFGDDGCQDEGSVCKTIFKPGGVMAKVCVCDESSGYWHGGGDLGCVEIPGFCIEDSDCESEVYGDNYYNPVCDHKIDRCTCEHLGWEPGTYVHNGEGLCAWPTFGECETDEDCNEGAICSGIEVPSLEPGWEPGNLDPIPFMCICAEGYIYDSAGGGTCIQKETLGNVCSTDADCIIPNGWSENQVCKLTYESSPPSWSKKCVCDNGYEAVEGKCKAIPGYCEEGGDCRHPERTWWSSFNPFDKQCVNTRCVCTNSYVEDESTYTCTYPGPANSCDSSSDCNAENNEGCFLFNNEGQMCICAIGYTFDPSSGDCLPSDTLGKPCPVFGDCGKNEICKVTIEGGLYAETCECDAANGWMDDGEGVCVWNWNFCTTNQQCANQIVDSINPASVDKVCDKDKRECVCPPGSNLDIYETGCDPIPGYCSKDADCSVPCEVPGSPGIGCSADNGKICDIEKNVCTLPGTIDLPDWGEGPTPVQPNQESEPAPGLLTFPTLPSTPGPGLATSGFSFERRGRKEDSREEDRRQDDEDRDQDRDEDRDEDDEDDDEEDFRLATLTLGR</sequence>
<dbReference type="InterPro" id="IPR000742">
    <property type="entry name" value="EGF"/>
</dbReference>